<evidence type="ECO:0000256" key="4">
    <source>
        <dbReference type="ARBA" id="ARBA00023136"/>
    </source>
</evidence>
<feature type="transmembrane region" description="Helical" evidence="5">
    <location>
        <begin position="91"/>
        <end position="113"/>
    </location>
</feature>
<dbReference type="GO" id="GO:0016020">
    <property type="term" value="C:membrane"/>
    <property type="evidence" value="ECO:0007669"/>
    <property type="project" value="UniProtKB-SubCell"/>
</dbReference>
<sequence>MNLARASLGLVFCIFFVVSYFTNKYVLSVLKFTYPTLFLGWQTFIGTLLIWVTAKLGWVEINGFPRSVAVSWLPGSVLFLGNIYAGSKALSILPIPFFFVLQNVSEVVFFFIVRLTLRERSSWMKIFSVNLTLISAVTLILYKPEFGPNGYMWAIIHLFCVGSYRVFQRNSKSSQLSDIEQQFINYIVSMLLLASAAHPTGDLFGALEFPFLMSYKFHSGGFASAVFGFFLLLASVNLKTGLSLTHCAIWFFMAKILASALSMFVFSMELSSVSLLCILTNHAGEALSINSDRIQIK</sequence>
<feature type="transmembrane region" description="Helical" evidence="5">
    <location>
        <begin position="150"/>
        <end position="167"/>
    </location>
</feature>
<reference evidence="6" key="4">
    <citation type="submission" date="2025-08" db="UniProtKB">
        <authorList>
            <consortium name="Ensembl"/>
        </authorList>
    </citation>
    <scope>IDENTIFICATION</scope>
</reference>
<keyword evidence="4 5" id="KW-0472">Membrane</keyword>
<feature type="transmembrane region" description="Helical" evidence="5">
    <location>
        <begin position="217"/>
        <end position="236"/>
    </location>
</feature>
<feature type="transmembrane region" description="Helical" evidence="5">
    <location>
        <begin position="125"/>
        <end position="144"/>
    </location>
</feature>
<feature type="transmembrane region" description="Helical" evidence="5">
    <location>
        <begin position="248"/>
        <end position="266"/>
    </location>
</feature>
<feature type="transmembrane region" description="Helical" evidence="5">
    <location>
        <begin position="179"/>
        <end position="197"/>
    </location>
</feature>
<proteinExistence type="predicted"/>
<name>A0A4W4GA74_ELEEL</name>
<dbReference type="PANTHER" id="PTHR11132">
    <property type="entry name" value="SOLUTE CARRIER FAMILY 35"/>
    <property type="match status" value="1"/>
</dbReference>
<dbReference type="STRING" id="8005.ENSEEEP00000034866"/>
<dbReference type="Ensembl" id="ENSEEET00000035273.2">
    <property type="protein sequence ID" value="ENSEEEP00000034866.2"/>
    <property type="gene ID" value="ENSEEEG00000016583.2"/>
</dbReference>
<evidence type="ECO:0000313" key="7">
    <source>
        <dbReference type="Proteomes" id="UP000314983"/>
    </source>
</evidence>
<feature type="transmembrane region" description="Helical" evidence="5">
    <location>
        <begin position="32"/>
        <end position="52"/>
    </location>
</feature>
<dbReference type="GeneTree" id="ENSGT00510000048348"/>
<evidence type="ECO:0000256" key="2">
    <source>
        <dbReference type="ARBA" id="ARBA00022692"/>
    </source>
</evidence>
<dbReference type="AlphaFoldDB" id="A0A4W4GA74"/>
<dbReference type="OMA" id="WAIIHLF"/>
<accession>A0A4W4GA74</accession>
<dbReference type="Proteomes" id="UP000314983">
    <property type="component" value="Chromosome 10"/>
</dbReference>
<reference evidence="6" key="5">
    <citation type="submission" date="2025-09" db="UniProtKB">
        <authorList>
            <consortium name="Ensembl"/>
        </authorList>
    </citation>
    <scope>IDENTIFICATION</scope>
</reference>
<feature type="transmembrane region" description="Helical" evidence="5">
    <location>
        <begin position="64"/>
        <end position="85"/>
    </location>
</feature>
<reference evidence="7" key="1">
    <citation type="journal article" date="2014" name="Science">
        <title>Nonhuman genetics. Genomic basis for the convergent evolution of electric organs.</title>
        <authorList>
            <person name="Gallant J.R."/>
            <person name="Traeger L.L."/>
            <person name="Volkening J.D."/>
            <person name="Moffett H."/>
            <person name="Chen P.H."/>
            <person name="Novina C.D."/>
            <person name="Phillips G.N.Jr."/>
            <person name="Anand R."/>
            <person name="Wells G.B."/>
            <person name="Pinch M."/>
            <person name="Guth R."/>
            <person name="Unguez G.A."/>
            <person name="Albert J.S."/>
            <person name="Zakon H.H."/>
            <person name="Samanta M.P."/>
            <person name="Sussman M.R."/>
        </authorList>
    </citation>
    <scope>NUCLEOTIDE SEQUENCE [LARGE SCALE GENOMIC DNA]</scope>
</reference>
<feature type="transmembrane region" description="Helical" evidence="5">
    <location>
        <begin position="7"/>
        <end position="26"/>
    </location>
</feature>
<evidence type="ECO:0000256" key="3">
    <source>
        <dbReference type="ARBA" id="ARBA00022989"/>
    </source>
</evidence>
<reference evidence="7" key="2">
    <citation type="journal article" date="2017" name="Sci. Adv.">
        <title>A tail of two voltages: Proteomic comparison of the three electric organs of the electric eel.</title>
        <authorList>
            <person name="Traeger L.L."/>
            <person name="Sabat G."/>
            <person name="Barrett-Wilt G.A."/>
            <person name="Wells G.B."/>
            <person name="Sussman M.R."/>
        </authorList>
    </citation>
    <scope>NUCLEOTIDE SEQUENCE [LARGE SCALE GENOMIC DNA]</scope>
</reference>
<keyword evidence="3 5" id="KW-1133">Transmembrane helix</keyword>
<evidence type="ECO:0008006" key="8">
    <source>
        <dbReference type="Google" id="ProtNLM"/>
    </source>
</evidence>
<evidence type="ECO:0000256" key="1">
    <source>
        <dbReference type="ARBA" id="ARBA00004141"/>
    </source>
</evidence>
<evidence type="ECO:0000313" key="6">
    <source>
        <dbReference type="Ensembl" id="ENSEEEP00000034866.2"/>
    </source>
</evidence>
<keyword evidence="7" id="KW-1185">Reference proteome</keyword>
<dbReference type="InterPro" id="IPR050186">
    <property type="entry name" value="TPT_transporter"/>
</dbReference>
<evidence type="ECO:0000256" key="5">
    <source>
        <dbReference type="SAM" id="Phobius"/>
    </source>
</evidence>
<organism evidence="6 7">
    <name type="scientific">Electrophorus electricus</name>
    <name type="common">Electric eel</name>
    <name type="synonym">Gymnotus electricus</name>
    <dbReference type="NCBI Taxonomy" id="8005"/>
    <lineage>
        <taxon>Eukaryota</taxon>
        <taxon>Metazoa</taxon>
        <taxon>Chordata</taxon>
        <taxon>Craniata</taxon>
        <taxon>Vertebrata</taxon>
        <taxon>Euteleostomi</taxon>
        <taxon>Actinopterygii</taxon>
        <taxon>Neopterygii</taxon>
        <taxon>Teleostei</taxon>
        <taxon>Ostariophysi</taxon>
        <taxon>Gymnotiformes</taxon>
        <taxon>Gymnotoidei</taxon>
        <taxon>Gymnotidae</taxon>
        <taxon>Electrophorus</taxon>
    </lineage>
</organism>
<gene>
    <name evidence="6" type="primary">TMEM241</name>
</gene>
<reference evidence="6" key="3">
    <citation type="submission" date="2020-05" db="EMBL/GenBank/DDBJ databases">
        <title>Electrophorus electricus (electric eel) genome, fEleEle1, primary haplotype.</title>
        <authorList>
            <person name="Myers G."/>
            <person name="Meyer A."/>
            <person name="Fedrigo O."/>
            <person name="Formenti G."/>
            <person name="Rhie A."/>
            <person name="Tracey A."/>
            <person name="Sims Y."/>
            <person name="Jarvis E.D."/>
        </authorList>
    </citation>
    <scope>NUCLEOTIDE SEQUENCE [LARGE SCALE GENOMIC DNA]</scope>
</reference>
<comment type="subcellular location">
    <subcellularLocation>
        <location evidence="1">Membrane</location>
        <topology evidence="1">Multi-pass membrane protein</topology>
    </subcellularLocation>
</comment>
<protein>
    <recommendedName>
        <fullName evidence="8">Transmembrane protein 241</fullName>
    </recommendedName>
</protein>
<keyword evidence="2 5" id="KW-0812">Transmembrane</keyword>